<proteinExistence type="predicted"/>
<feature type="compositionally biased region" description="Polar residues" evidence="1">
    <location>
        <begin position="21"/>
        <end position="46"/>
    </location>
</feature>
<accession>A0AA40FRJ9</accession>
<dbReference type="Proteomes" id="UP001177670">
    <property type="component" value="Unassembled WGS sequence"/>
</dbReference>
<organism evidence="2 3">
    <name type="scientific">Melipona bicolor</name>
    <dbReference type="NCBI Taxonomy" id="60889"/>
    <lineage>
        <taxon>Eukaryota</taxon>
        <taxon>Metazoa</taxon>
        <taxon>Ecdysozoa</taxon>
        <taxon>Arthropoda</taxon>
        <taxon>Hexapoda</taxon>
        <taxon>Insecta</taxon>
        <taxon>Pterygota</taxon>
        <taxon>Neoptera</taxon>
        <taxon>Endopterygota</taxon>
        <taxon>Hymenoptera</taxon>
        <taxon>Apocrita</taxon>
        <taxon>Aculeata</taxon>
        <taxon>Apoidea</taxon>
        <taxon>Anthophila</taxon>
        <taxon>Apidae</taxon>
        <taxon>Melipona</taxon>
    </lineage>
</organism>
<sequence>MGTSPPVTFLPCSIINKTSTNKRTTSFTKSITRLENGSPAQSTSSQRDNRESPQYRVILTKFDK</sequence>
<comment type="caution">
    <text evidence="2">The sequence shown here is derived from an EMBL/GenBank/DDBJ whole genome shotgun (WGS) entry which is preliminary data.</text>
</comment>
<dbReference type="AlphaFoldDB" id="A0AA40FRJ9"/>
<evidence type="ECO:0000313" key="3">
    <source>
        <dbReference type="Proteomes" id="UP001177670"/>
    </source>
</evidence>
<feature type="non-terminal residue" evidence="2">
    <location>
        <position position="64"/>
    </location>
</feature>
<gene>
    <name evidence="2" type="ORF">K0M31_008372</name>
</gene>
<feature type="region of interest" description="Disordered" evidence="1">
    <location>
        <begin position="21"/>
        <end position="64"/>
    </location>
</feature>
<dbReference type="EMBL" id="JAHYIQ010000020">
    <property type="protein sequence ID" value="KAK1123674.1"/>
    <property type="molecule type" value="Genomic_DNA"/>
</dbReference>
<reference evidence="2" key="1">
    <citation type="submission" date="2021-10" db="EMBL/GenBank/DDBJ databases">
        <title>Melipona bicolor Genome sequencing and assembly.</title>
        <authorList>
            <person name="Araujo N.S."/>
            <person name="Arias M.C."/>
        </authorList>
    </citation>
    <scope>NUCLEOTIDE SEQUENCE</scope>
    <source>
        <strain evidence="2">USP_2M_L1-L4_2017</strain>
        <tissue evidence="2">Whole body</tissue>
    </source>
</reference>
<evidence type="ECO:0000313" key="2">
    <source>
        <dbReference type="EMBL" id="KAK1123674.1"/>
    </source>
</evidence>
<keyword evidence="3" id="KW-1185">Reference proteome</keyword>
<evidence type="ECO:0000256" key="1">
    <source>
        <dbReference type="SAM" id="MobiDB-lite"/>
    </source>
</evidence>
<name>A0AA40FRJ9_9HYME</name>
<protein>
    <submittedName>
        <fullName evidence="2">Uncharacterized protein</fullName>
    </submittedName>
</protein>